<dbReference type="PANTHER" id="PTHR32166">
    <property type="entry name" value="OSJNBA0013A04.12 PROTEIN"/>
    <property type="match status" value="1"/>
</dbReference>
<dbReference type="PANTHER" id="PTHR32166:SF119">
    <property type="entry name" value="TRANSPOSON SUPERFAMILY, PUTATIVE-RELATED"/>
    <property type="match status" value="1"/>
</dbReference>
<dbReference type="InterPro" id="IPR005162">
    <property type="entry name" value="Retrotrans_gag_dom"/>
</dbReference>
<name>A0A6A2XCP6_HIBSY</name>
<protein>
    <recommendedName>
        <fullName evidence="2">Retrotransposon gag domain-containing protein</fullName>
    </recommendedName>
</protein>
<dbReference type="EMBL" id="VEPZ02001436">
    <property type="protein sequence ID" value="KAE8673052.1"/>
    <property type="molecule type" value="Genomic_DNA"/>
</dbReference>
<accession>A0A6A2XCP6</accession>
<sequence>MEEKIKQLEDQMNVVKGDQDYMKSMRGTQSSPELGYGENDQLLIHCFQESLSGSAIRWYNQLSQSNIKTWKDLSKSFLEQYKHINDTLKTSYFGHLVPITSGSFSDLVMAGEMIESIVKQGKIKDGEASRKPPMQERDEEINNINHASKGVTISKSKSTAAVPSGTSKQDFREPRREKKHFDPIPMTYKELYHQLLDIHVVSPYPVEPMKPPYPKWYDENAHCEYHGGVLGHTIENRYTFKRVIQKMRNQNWINFNNLGASKMKDTRLASAFKERWWLLNLAVRSYTLTDMTYLQILESISDRLAQKNLLKNYERLRPMKGSHFSKDLRVRLRSAPSSKAHHLQYSLSREGLSAKVPRVQLQLASRAHHLQHNSRLEVLSVTKRPSSLTSLSSKAYHLQHNLSIEGLYANTRPLSSTTLSSTARHLQHSLSREGLSAKDPRVRLYSASRAYHLQHNSRLEGLSVTKDLRVIRVICHQRPSSSTTLSSKAYHLQHNLSLEGLSANQRPSSSTTLSSKARHLHHSLSREGISAKDPRVRLHLTSRAYHLQHNSRLEGLSVTKRPSSSSTLSSQAYHLQHNLTQGKKGYLSIKLSSSIPFSSMTPQSHFCPAAIKLNPRKAICQRRPFEFDFIQLKGLLTTWWSQGTTFQLNFQAKKKTEVDYNSAIRRNSVKQQPTAFPKISEQPVHLGARNGQNQAIKTVRQPHRGGRAKQSNTVPTVNTERASTIVNRGGGIHRFKEHLAGRKGQGLICEQVPQEVRALTQDSLNGVLGEVTRGSRGRKRLRDQSLMAKRCFLYDIGVDLDAVNSVCFQPMIDAIVSGGSGTVPPSYEGLRGWILKNVIEEVIEEVGAENVVQVITSCDEQYFLTGKRFVYNRCVVLNMMRRFTGGNNIAMVSSQDWLECPYAKKPGGLAMSDIVRNRSFWNSCILIARITHPFLQVLEIVGSKKRVAMGYIYAGIYRAKETIKKKLVKKDEYMVNGGLYTGGGCPNLQQLAIRVLGQTCSSIGCRPNKISIEEIHDTRNILERQRLSDLVFVQYNLYLRQMVLRNQEKHAVNPLSFNNKDILEDWIANEVYPEYYESSDWMSLDPPVDNRTPLAPPGEETEDFLGRGLTDLDIFNGLKGVKEEI</sequence>
<feature type="compositionally biased region" description="Polar residues" evidence="1">
    <location>
        <begin position="502"/>
        <end position="515"/>
    </location>
</feature>
<dbReference type="AlphaFoldDB" id="A0A6A2XCP6"/>
<reference evidence="3" key="1">
    <citation type="submission" date="2019-09" db="EMBL/GenBank/DDBJ databases">
        <title>Draft genome information of white flower Hibiscus syriacus.</title>
        <authorList>
            <person name="Kim Y.-M."/>
        </authorList>
    </citation>
    <scope>NUCLEOTIDE SEQUENCE [LARGE SCALE GENOMIC DNA]</scope>
    <source>
        <strain evidence="3">YM2019G1</strain>
    </source>
</reference>
<feature type="region of interest" description="Disordered" evidence="1">
    <location>
        <begin position="500"/>
        <end position="532"/>
    </location>
</feature>
<evidence type="ECO:0000313" key="3">
    <source>
        <dbReference type="EMBL" id="KAE8673052.1"/>
    </source>
</evidence>
<feature type="region of interest" description="Disordered" evidence="1">
    <location>
        <begin position="152"/>
        <end position="177"/>
    </location>
</feature>
<evidence type="ECO:0000256" key="1">
    <source>
        <dbReference type="SAM" id="MobiDB-lite"/>
    </source>
</evidence>
<gene>
    <name evidence="3" type="ORF">F3Y22_tig00111812pilonHSYRG00009</name>
</gene>
<feature type="domain" description="Retrotransposon gag" evidence="2">
    <location>
        <begin position="47"/>
        <end position="83"/>
    </location>
</feature>
<feature type="compositionally biased region" description="Polar residues" evidence="1">
    <location>
        <begin position="152"/>
        <end position="168"/>
    </location>
</feature>
<dbReference type="Pfam" id="PF03732">
    <property type="entry name" value="Retrotrans_gag"/>
    <property type="match status" value="1"/>
</dbReference>
<evidence type="ECO:0000259" key="2">
    <source>
        <dbReference type="Pfam" id="PF03732"/>
    </source>
</evidence>
<keyword evidence="4" id="KW-1185">Reference proteome</keyword>
<proteinExistence type="predicted"/>
<organism evidence="3 4">
    <name type="scientific">Hibiscus syriacus</name>
    <name type="common">Rose of Sharon</name>
    <dbReference type="NCBI Taxonomy" id="106335"/>
    <lineage>
        <taxon>Eukaryota</taxon>
        <taxon>Viridiplantae</taxon>
        <taxon>Streptophyta</taxon>
        <taxon>Embryophyta</taxon>
        <taxon>Tracheophyta</taxon>
        <taxon>Spermatophyta</taxon>
        <taxon>Magnoliopsida</taxon>
        <taxon>eudicotyledons</taxon>
        <taxon>Gunneridae</taxon>
        <taxon>Pentapetalae</taxon>
        <taxon>rosids</taxon>
        <taxon>malvids</taxon>
        <taxon>Malvales</taxon>
        <taxon>Malvaceae</taxon>
        <taxon>Malvoideae</taxon>
        <taxon>Hibiscus</taxon>
    </lineage>
</organism>
<dbReference type="Proteomes" id="UP000436088">
    <property type="component" value="Unassembled WGS sequence"/>
</dbReference>
<evidence type="ECO:0000313" key="4">
    <source>
        <dbReference type="Proteomes" id="UP000436088"/>
    </source>
</evidence>
<comment type="caution">
    <text evidence="3">The sequence shown here is derived from an EMBL/GenBank/DDBJ whole genome shotgun (WGS) entry which is preliminary data.</text>
</comment>